<name>A0ABN7VSM8_GIGMA</name>
<evidence type="ECO:0000313" key="3">
    <source>
        <dbReference type="Proteomes" id="UP000789901"/>
    </source>
</evidence>
<feature type="compositionally biased region" description="Basic residues" evidence="1">
    <location>
        <begin position="150"/>
        <end position="168"/>
    </location>
</feature>
<dbReference type="EMBL" id="CAJVQB010021195">
    <property type="protein sequence ID" value="CAG8796454.1"/>
    <property type="molecule type" value="Genomic_DNA"/>
</dbReference>
<comment type="caution">
    <text evidence="2">The sequence shown here is derived from an EMBL/GenBank/DDBJ whole genome shotgun (WGS) entry which is preliminary data.</text>
</comment>
<gene>
    <name evidence="2" type="ORF">GMARGA_LOCUS22200</name>
</gene>
<feature type="region of interest" description="Disordered" evidence="1">
    <location>
        <begin position="150"/>
        <end position="185"/>
    </location>
</feature>
<keyword evidence="3" id="KW-1185">Reference proteome</keyword>
<dbReference type="Proteomes" id="UP000789901">
    <property type="component" value="Unassembled WGS sequence"/>
</dbReference>
<evidence type="ECO:0000256" key="1">
    <source>
        <dbReference type="SAM" id="MobiDB-lite"/>
    </source>
</evidence>
<proteinExistence type="predicted"/>
<reference evidence="2 3" key="1">
    <citation type="submission" date="2021-06" db="EMBL/GenBank/DDBJ databases">
        <authorList>
            <person name="Kallberg Y."/>
            <person name="Tangrot J."/>
            <person name="Rosling A."/>
        </authorList>
    </citation>
    <scope>NUCLEOTIDE SEQUENCE [LARGE SCALE GENOMIC DNA]</scope>
    <source>
        <strain evidence="2 3">120-4 pot B 10/14</strain>
    </source>
</reference>
<sequence length="441" mass="51547">SNDIWVGQISAAGLVLTDELVKSKDRKFENLFGILEDELKFSNRWLRHIDSEFCIQDRKILLLVDNAPSHSLPESFNNTNKILSINNIEVDDYQLNSENEDLRDDFLGFRNDDETEGSFEKQQKGQCKSTCRRLHGSTCGRLYENTSRRLCKSTSRRPRRSTNGKLHRSTHERPCGNTYKRTKTNTNSSYKQNKELSKTLRLMNITLNYLLPHTTAHIQLMDAEQTKILLNTNEPDMDIVDQPAEGDILLENNKIEEIVAKLPDESSYVPETAQAITTYLQIIDEPVFTEKILNNKKIIFIVQADENKESVRQEIDDEDKEISESNFSIKELGFLKNLLKEYKHIYEKSKKQKKITSFFNFQDSHSYDSYPQDTYSQDLYFQDSYSQDSYPQDLYSQDSYFQDSYSQNLYSQNLYFQNLYSQESDLQESDSQELDFQKLDS</sequence>
<organism evidence="2 3">
    <name type="scientific">Gigaspora margarita</name>
    <dbReference type="NCBI Taxonomy" id="4874"/>
    <lineage>
        <taxon>Eukaryota</taxon>
        <taxon>Fungi</taxon>
        <taxon>Fungi incertae sedis</taxon>
        <taxon>Mucoromycota</taxon>
        <taxon>Glomeromycotina</taxon>
        <taxon>Glomeromycetes</taxon>
        <taxon>Diversisporales</taxon>
        <taxon>Gigasporaceae</taxon>
        <taxon>Gigaspora</taxon>
    </lineage>
</organism>
<protein>
    <submittedName>
        <fullName evidence="2">27727_t:CDS:1</fullName>
    </submittedName>
</protein>
<evidence type="ECO:0000313" key="2">
    <source>
        <dbReference type="EMBL" id="CAG8796454.1"/>
    </source>
</evidence>
<accession>A0ABN7VSM8</accession>
<dbReference type="Gene3D" id="3.30.70.440">
    <property type="entry name" value="Killer toxin KP6 alpha-subunit"/>
    <property type="match status" value="1"/>
</dbReference>
<feature type="non-terminal residue" evidence="2">
    <location>
        <position position="1"/>
    </location>
</feature>